<dbReference type="InterPro" id="IPR011330">
    <property type="entry name" value="Glyco_hydro/deAcase_b/a-brl"/>
</dbReference>
<dbReference type="RefSeq" id="WP_379901400.1">
    <property type="nucleotide sequence ID" value="NZ_JBHULM010000007.1"/>
</dbReference>
<keyword evidence="3" id="KW-1185">Reference proteome</keyword>
<dbReference type="Pfam" id="PF01522">
    <property type="entry name" value="Polysacc_deac_1"/>
    <property type="match status" value="1"/>
</dbReference>
<proteinExistence type="predicted"/>
<evidence type="ECO:0000313" key="3">
    <source>
        <dbReference type="Proteomes" id="UP001597467"/>
    </source>
</evidence>
<dbReference type="CDD" id="cd10929">
    <property type="entry name" value="CE4_u5"/>
    <property type="match status" value="1"/>
</dbReference>
<protein>
    <submittedName>
        <fullName evidence="2">Polysaccharide deacetylase family protein</fullName>
    </submittedName>
</protein>
<dbReference type="EMBL" id="JBHULM010000007">
    <property type="protein sequence ID" value="MFD2541562.1"/>
    <property type="molecule type" value="Genomic_DNA"/>
</dbReference>
<gene>
    <name evidence="2" type="ORF">ACFSSB_04460</name>
</gene>
<dbReference type="InterPro" id="IPR002509">
    <property type="entry name" value="NODB_dom"/>
</dbReference>
<sequence>MKLEQGHFVISLDFELYWGIFDVRTIESYKKNLKKVSEVVPRLLQLSDQYNIKLTFATVGFLLANTKEELRQYIPKKKPSYTNANFSPYRLIDSIGNNETEDPYHYAASLITQIKQNGNHEIGSHTFCHYFCNEVGQTAEEFEADLVANIKIAKKHGIAIKSIVFPRNQINQNYLRICAKHGVLSYRGTENHWMYNTENTKKLGKTKNRIYRLLDAYLNISGFNTHIPEMQHGVVNIASSRFLRGYSTKLRFLENLKIQRIKRGMTFAAKHKQVYHLWWHPHNFGSNTEENFKALETLFIHYNALKNTYNFQCKTMKELAENCTS</sequence>
<dbReference type="Gene3D" id="3.20.20.370">
    <property type="entry name" value="Glycoside hydrolase/deacetylase"/>
    <property type="match status" value="1"/>
</dbReference>
<feature type="domain" description="NodB homology" evidence="1">
    <location>
        <begin position="37"/>
        <end position="183"/>
    </location>
</feature>
<dbReference type="Proteomes" id="UP001597467">
    <property type="component" value="Unassembled WGS sequence"/>
</dbReference>
<dbReference type="SUPFAM" id="SSF88713">
    <property type="entry name" value="Glycoside hydrolase/deacetylase"/>
    <property type="match status" value="1"/>
</dbReference>
<evidence type="ECO:0000259" key="1">
    <source>
        <dbReference type="Pfam" id="PF01522"/>
    </source>
</evidence>
<comment type="caution">
    <text evidence="2">The sequence shown here is derived from an EMBL/GenBank/DDBJ whole genome shotgun (WGS) entry which is preliminary data.</text>
</comment>
<accession>A0ABW5JYJ0</accession>
<reference evidence="3" key="1">
    <citation type="journal article" date="2019" name="Int. J. Syst. Evol. Microbiol.">
        <title>The Global Catalogue of Microorganisms (GCM) 10K type strain sequencing project: providing services to taxonomists for standard genome sequencing and annotation.</title>
        <authorList>
            <consortium name="The Broad Institute Genomics Platform"/>
            <consortium name="The Broad Institute Genome Sequencing Center for Infectious Disease"/>
            <person name="Wu L."/>
            <person name="Ma J."/>
        </authorList>
    </citation>
    <scope>NUCLEOTIDE SEQUENCE [LARGE SCALE GENOMIC DNA]</scope>
    <source>
        <strain evidence="3">KCTC 42808</strain>
    </source>
</reference>
<evidence type="ECO:0000313" key="2">
    <source>
        <dbReference type="EMBL" id="MFD2541562.1"/>
    </source>
</evidence>
<name>A0ABW5JYJ0_9FLAO</name>
<organism evidence="2 3">
    <name type="scientific">Lacinutrix gracilariae</name>
    <dbReference type="NCBI Taxonomy" id="1747198"/>
    <lineage>
        <taxon>Bacteria</taxon>
        <taxon>Pseudomonadati</taxon>
        <taxon>Bacteroidota</taxon>
        <taxon>Flavobacteriia</taxon>
        <taxon>Flavobacteriales</taxon>
        <taxon>Flavobacteriaceae</taxon>
        <taxon>Lacinutrix</taxon>
    </lineage>
</organism>